<dbReference type="Gene3D" id="3.10.50.10">
    <property type="match status" value="1"/>
</dbReference>
<protein>
    <recommendedName>
        <fullName evidence="2">chitinase</fullName>
        <ecNumber evidence="2">3.2.1.14</ecNumber>
    </recommendedName>
</protein>
<dbReference type="PANTHER" id="PTHR11177">
    <property type="entry name" value="CHITINASE"/>
    <property type="match status" value="1"/>
</dbReference>
<keyword evidence="3" id="KW-0732">Signal</keyword>
<dbReference type="GO" id="GO:0005975">
    <property type="term" value="P:carbohydrate metabolic process"/>
    <property type="evidence" value="ECO:0007669"/>
    <property type="project" value="InterPro"/>
</dbReference>
<organism evidence="5 6">
    <name type="scientific">Fusarium poae</name>
    <dbReference type="NCBI Taxonomy" id="36050"/>
    <lineage>
        <taxon>Eukaryota</taxon>
        <taxon>Fungi</taxon>
        <taxon>Dikarya</taxon>
        <taxon>Ascomycota</taxon>
        <taxon>Pezizomycotina</taxon>
        <taxon>Sordariomycetes</taxon>
        <taxon>Hypocreomycetidae</taxon>
        <taxon>Hypocreales</taxon>
        <taxon>Nectriaceae</taxon>
        <taxon>Fusarium</taxon>
    </lineage>
</organism>
<dbReference type="Proteomes" id="UP000091967">
    <property type="component" value="Unassembled WGS sequence"/>
</dbReference>
<dbReference type="InterPro" id="IPR017853">
    <property type="entry name" value="GH"/>
</dbReference>
<dbReference type="OMA" id="VMTYDMM"/>
<evidence type="ECO:0000256" key="2">
    <source>
        <dbReference type="ARBA" id="ARBA00012729"/>
    </source>
</evidence>
<proteinExistence type="inferred from homology"/>
<dbReference type="SUPFAM" id="SSF51445">
    <property type="entry name" value="(Trans)glycosidases"/>
    <property type="match status" value="1"/>
</dbReference>
<feature type="signal peptide" evidence="3">
    <location>
        <begin position="1"/>
        <end position="23"/>
    </location>
</feature>
<dbReference type="SMART" id="SM00636">
    <property type="entry name" value="Glyco_18"/>
    <property type="match status" value="1"/>
</dbReference>
<sequence>MHFLKNSIAWLLALLAMATAVSSAEPFRCIMYLTGQHDVLPTKQKFEDASHVVIAFMRSEFFNVDEQPGDYPMFTSVSDVRARVPQHAKVMIAIGGWGDTKGFEEAARTDFSRKRWARQVAAMLAVTEADGIDIDWEYPGGNRDDYKKIPNSEREWEIEAFVSLLQELRAALGPEKILSAAVPGKEPDLIAFTSDTVPRIMKEVNFLNIMSYEMMNRRDNATMHHSGVENSQEALQRYIDRGASPSRVNLGLGYYVKWYMTEKCDPAKPVGCPTPILEDPETGADLGKTGGFSWHDEVPEDVAQSFSRARSDGKYDVDGSYYYWDEQELRWWSFDTKRSIQTKFEHIMPQLKLGGVFAWGIGEDAPDFEHFLATAEEVRKIREGDGVKDEL</sequence>
<accession>A0A1B8AE27</accession>
<evidence type="ECO:0000256" key="1">
    <source>
        <dbReference type="ARBA" id="ARBA00008682"/>
    </source>
</evidence>
<dbReference type="Gene3D" id="3.20.20.80">
    <property type="entry name" value="Glycosidases"/>
    <property type="match status" value="1"/>
</dbReference>
<dbReference type="InterPro" id="IPR050314">
    <property type="entry name" value="Glycosyl_Hydrlase_18"/>
</dbReference>
<name>A0A1B8AE27_FUSPO</name>
<feature type="domain" description="GH18" evidence="4">
    <location>
        <begin position="27"/>
        <end position="382"/>
    </location>
</feature>
<dbReference type="GO" id="GO:0008061">
    <property type="term" value="F:chitin binding"/>
    <property type="evidence" value="ECO:0007669"/>
    <property type="project" value="InterPro"/>
</dbReference>
<dbReference type="EC" id="3.2.1.14" evidence="2"/>
<evidence type="ECO:0000313" key="6">
    <source>
        <dbReference type="Proteomes" id="UP000091967"/>
    </source>
</evidence>
<gene>
    <name evidence="5" type="ORF">FPOA_10465</name>
</gene>
<dbReference type="InterPro" id="IPR011583">
    <property type="entry name" value="Chitinase_II/V-like_cat"/>
</dbReference>
<dbReference type="EMBL" id="LYXU01000004">
    <property type="protein sequence ID" value="OBS18737.1"/>
    <property type="molecule type" value="Genomic_DNA"/>
</dbReference>
<dbReference type="STRING" id="36050.A0A1B8AE27"/>
<evidence type="ECO:0000313" key="5">
    <source>
        <dbReference type="EMBL" id="OBS18737.1"/>
    </source>
</evidence>
<reference evidence="5 6" key="1">
    <citation type="submission" date="2016-06" db="EMBL/GenBank/DDBJ databases">
        <title>Living apart together: crosstalk between the core and supernumerary genomes in a fungal plant pathogen.</title>
        <authorList>
            <person name="Vanheule A."/>
            <person name="Audenaert K."/>
            <person name="Warris S."/>
            <person name="Van De Geest H."/>
            <person name="Schijlen E."/>
            <person name="Hofte M."/>
            <person name="De Saeger S."/>
            <person name="Haesaert G."/>
            <person name="Waalwijk C."/>
            <person name="Van Der Lee T."/>
        </authorList>
    </citation>
    <scope>NUCLEOTIDE SEQUENCE [LARGE SCALE GENOMIC DNA]</scope>
    <source>
        <strain evidence="5 6">2516</strain>
    </source>
</reference>
<dbReference type="InterPro" id="IPR029070">
    <property type="entry name" value="Chitinase_insertion_sf"/>
</dbReference>
<evidence type="ECO:0000259" key="4">
    <source>
        <dbReference type="PROSITE" id="PS51910"/>
    </source>
</evidence>
<dbReference type="GO" id="GO:0006032">
    <property type="term" value="P:chitin catabolic process"/>
    <property type="evidence" value="ECO:0007669"/>
    <property type="project" value="TreeGrafter"/>
</dbReference>
<dbReference type="GO" id="GO:0005576">
    <property type="term" value="C:extracellular region"/>
    <property type="evidence" value="ECO:0007669"/>
    <property type="project" value="TreeGrafter"/>
</dbReference>
<comment type="caution">
    <text evidence="5">The sequence shown here is derived from an EMBL/GenBank/DDBJ whole genome shotgun (WGS) entry which is preliminary data.</text>
</comment>
<dbReference type="Pfam" id="PF00704">
    <property type="entry name" value="Glyco_hydro_18"/>
    <property type="match status" value="1"/>
</dbReference>
<feature type="chain" id="PRO_5008602788" description="chitinase" evidence="3">
    <location>
        <begin position="24"/>
        <end position="391"/>
    </location>
</feature>
<evidence type="ECO:0000256" key="3">
    <source>
        <dbReference type="SAM" id="SignalP"/>
    </source>
</evidence>
<dbReference type="GO" id="GO:0008843">
    <property type="term" value="F:endochitinase activity"/>
    <property type="evidence" value="ECO:0007669"/>
    <property type="project" value="UniProtKB-EC"/>
</dbReference>
<dbReference type="PROSITE" id="PS51910">
    <property type="entry name" value="GH18_2"/>
    <property type="match status" value="1"/>
</dbReference>
<dbReference type="InterPro" id="IPR001223">
    <property type="entry name" value="Glyco_hydro18_cat"/>
</dbReference>
<dbReference type="PANTHER" id="PTHR11177:SF378">
    <property type="entry name" value="CHITINASE"/>
    <property type="match status" value="1"/>
</dbReference>
<keyword evidence="6" id="KW-1185">Reference proteome</keyword>
<dbReference type="AlphaFoldDB" id="A0A1B8AE27"/>
<comment type="similarity">
    <text evidence="1">Belongs to the glycosyl hydrolase 18 family. Chitinase class V subfamily.</text>
</comment>